<proteinExistence type="inferred from homology"/>
<keyword evidence="5 7" id="KW-1133">Transmembrane helix</keyword>
<dbReference type="InterPro" id="IPR050366">
    <property type="entry name" value="BP-dependent_transpt_permease"/>
</dbReference>
<keyword evidence="10" id="KW-1185">Reference proteome</keyword>
<gene>
    <name evidence="9" type="ORF">BCM14_2571</name>
</gene>
<protein>
    <submittedName>
        <fullName evidence="9">Peptide/nickel transport system permease protein</fullName>
    </submittedName>
</protein>
<keyword evidence="6 7" id="KW-0472">Membrane</keyword>
<dbReference type="Gene3D" id="1.10.3720.10">
    <property type="entry name" value="MetI-like"/>
    <property type="match status" value="1"/>
</dbReference>
<comment type="caution">
    <text evidence="9">The sequence shown here is derived from an EMBL/GenBank/DDBJ whole genome shotgun (WGS) entry which is preliminary data.</text>
</comment>
<evidence type="ECO:0000256" key="6">
    <source>
        <dbReference type="ARBA" id="ARBA00023136"/>
    </source>
</evidence>
<accession>A0A2T0XD23</accession>
<dbReference type="InterPro" id="IPR035906">
    <property type="entry name" value="MetI-like_sf"/>
</dbReference>
<dbReference type="GO" id="GO:0055085">
    <property type="term" value="P:transmembrane transport"/>
    <property type="evidence" value="ECO:0007669"/>
    <property type="project" value="InterPro"/>
</dbReference>
<dbReference type="PANTHER" id="PTHR43386">
    <property type="entry name" value="OLIGOPEPTIDE TRANSPORT SYSTEM PERMEASE PROTEIN APPC"/>
    <property type="match status" value="1"/>
</dbReference>
<comment type="subcellular location">
    <subcellularLocation>
        <location evidence="1 7">Cell membrane</location>
        <topology evidence="1 7">Multi-pass membrane protein</topology>
    </subcellularLocation>
</comment>
<evidence type="ECO:0000256" key="1">
    <source>
        <dbReference type="ARBA" id="ARBA00004651"/>
    </source>
</evidence>
<reference evidence="9 10" key="1">
    <citation type="submission" date="2018-03" db="EMBL/GenBank/DDBJ databases">
        <title>Genomic Encyclopedia of Type Strains, Phase III (KMG-III): the genomes of soil and plant-associated and newly described type strains.</title>
        <authorList>
            <person name="Whitman W."/>
        </authorList>
    </citation>
    <scope>NUCLEOTIDE SEQUENCE [LARGE SCALE GENOMIC DNA]</scope>
    <source>
        <strain evidence="9 10">MWH-P2sevCIIIb</strain>
    </source>
</reference>
<keyword evidence="4 7" id="KW-0812">Transmembrane</keyword>
<feature type="transmembrane region" description="Helical" evidence="7">
    <location>
        <begin position="112"/>
        <end position="130"/>
    </location>
</feature>
<feature type="domain" description="ABC transmembrane type-1" evidence="8">
    <location>
        <begin position="74"/>
        <end position="262"/>
    </location>
</feature>
<dbReference type="SUPFAM" id="SSF161098">
    <property type="entry name" value="MetI-like"/>
    <property type="match status" value="1"/>
</dbReference>
<comment type="similarity">
    <text evidence="7">Belongs to the binding-protein-dependent transport system permease family.</text>
</comment>
<sequence length="277" mass="29773">MRYLLKLIKYHPSIAIGTATLTLLCIIALLAPWLGTIDPTAISPALRARPPNAQFWFGTDLLGRDVYSRVLYGARVSLIVGFTVALLSAVIGTVIGLAAGFNRIIDAIAMRIIDGMMAIPTILIAIALIALTKPSIQNVIMVITIAEIPRVVRLIRGLSLTLRELPYVESAVAAGAGPLRIIVTHIFPNTIAALTVQITYICGLAILIEASLSFIGAGVPPSTPSWGNIMAEGRTLWQIKPYLIAFPALFLSFTILSLNMLGDGLRDAIDPRLAKRI</sequence>
<dbReference type="EMBL" id="PVTV01000016">
    <property type="protein sequence ID" value="PRY96816.1"/>
    <property type="molecule type" value="Genomic_DNA"/>
</dbReference>
<evidence type="ECO:0000256" key="5">
    <source>
        <dbReference type="ARBA" id="ARBA00022989"/>
    </source>
</evidence>
<dbReference type="RefSeq" id="WP_106228402.1">
    <property type="nucleotide sequence ID" value="NZ_PVTV01000016.1"/>
</dbReference>
<dbReference type="GO" id="GO:0005886">
    <property type="term" value="C:plasma membrane"/>
    <property type="evidence" value="ECO:0007669"/>
    <property type="project" value="UniProtKB-SubCell"/>
</dbReference>
<name>A0A2T0XD23_9BURK</name>
<evidence type="ECO:0000256" key="7">
    <source>
        <dbReference type="RuleBase" id="RU363032"/>
    </source>
</evidence>
<evidence type="ECO:0000313" key="9">
    <source>
        <dbReference type="EMBL" id="PRY96816.1"/>
    </source>
</evidence>
<feature type="transmembrane region" description="Helical" evidence="7">
    <location>
        <begin position="239"/>
        <end position="262"/>
    </location>
</feature>
<feature type="transmembrane region" description="Helical" evidence="7">
    <location>
        <begin position="76"/>
        <end position="100"/>
    </location>
</feature>
<dbReference type="Proteomes" id="UP000238308">
    <property type="component" value="Unassembled WGS sequence"/>
</dbReference>
<dbReference type="PROSITE" id="PS50928">
    <property type="entry name" value="ABC_TM1"/>
    <property type="match status" value="1"/>
</dbReference>
<evidence type="ECO:0000256" key="3">
    <source>
        <dbReference type="ARBA" id="ARBA00022475"/>
    </source>
</evidence>
<evidence type="ECO:0000256" key="2">
    <source>
        <dbReference type="ARBA" id="ARBA00022448"/>
    </source>
</evidence>
<organism evidence="9 10">
    <name type="scientific">Jezberella montanilacus</name>
    <dbReference type="NCBI Taxonomy" id="323426"/>
    <lineage>
        <taxon>Bacteria</taxon>
        <taxon>Pseudomonadati</taxon>
        <taxon>Pseudomonadota</taxon>
        <taxon>Betaproteobacteria</taxon>
        <taxon>Burkholderiales</taxon>
        <taxon>Alcaligenaceae</taxon>
        <taxon>Jezberella</taxon>
    </lineage>
</organism>
<dbReference type="PANTHER" id="PTHR43386:SF6">
    <property type="entry name" value="ABC TRANSPORTER PERMEASE PROTEIN"/>
    <property type="match status" value="1"/>
</dbReference>
<dbReference type="AlphaFoldDB" id="A0A2T0XD23"/>
<keyword evidence="2 7" id="KW-0813">Transport</keyword>
<dbReference type="CDD" id="cd06261">
    <property type="entry name" value="TM_PBP2"/>
    <property type="match status" value="1"/>
</dbReference>
<evidence type="ECO:0000259" key="8">
    <source>
        <dbReference type="PROSITE" id="PS50928"/>
    </source>
</evidence>
<dbReference type="InterPro" id="IPR000515">
    <property type="entry name" value="MetI-like"/>
</dbReference>
<keyword evidence="3" id="KW-1003">Cell membrane</keyword>
<evidence type="ECO:0000313" key="10">
    <source>
        <dbReference type="Proteomes" id="UP000238308"/>
    </source>
</evidence>
<evidence type="ECO:0000256" key="4">
    <source>
        <dbReference type="ARBA" id="ARBA00022692"/>
    </source>
</evidence>
<dbReference type="OrthoDB" id="9783218at2"/>
<dbReference type="Pfam" id="PF00528">
    <property type="entry name" value="BPD_transp_1"/>
    <property type="match status" value="1"/>
</dbReference>
<feature type="transmembrane region" description="Helical" evidence="7">
    <location>
        <begin position="12"/>
        <end position="34"/>
    </location>
</feature>